<name>A0A0C9YWS0_9AGAM</name>
<proteinExistence type="predicted"/>
<keyword evidence="5 6" id="KW-0472">Membrane</keyword>
<evidence type="ECO:0000256" key="6">
    <source>
        <dbReference type="SAM" id="Phobius"/>
    </source>
</evidence>
<dbReference type="GO" id="GO:0022857">
    <property type="term" value="F:transmembrane transporter activity"/>
    <property type="evidence" value="ECO:0007669"/>
    <property type="project" value="InterPro"/>
</dbReference>
<evidence type="ECO:0000256" key="2">
    <source>
        <dbReference type="ARBA" id="ARBA00022448"/>
    </source>
</evidence>
<dbReference type="HOGENOM" id="CLU_2062401_0_0_1"/>
<keyword evidence="3 6" id="KW-0812">Transmembrane</keyword>
<evidence type="ECO:0000256" key="5">
    <source>
        <dbReference type="ARBA" id="ARBA00023136"/>
    </source>
</evidence>
<dbReference type="GO" id="GO:0016020">
    <property type="term" value="C:membrane"/>
    <property type="evidence" value="ECO:0007669"/>
    <property type="project" value="UniProtKB-SubCell"/>
</dbReference>
<dbReference type="PANTHER" id="PTHR45649:SF6">
    <property type="entry name" value="GABA-SPECIFIC PERMEASE"/>
    <property type="match status" value="1"/>
</dbReference>
<organism evidence="7 8">
    <name type="scientific">Pisolithus microcarpus 441</name>
    <dbReference type="NCBI Taxonomy" id="765257"/>
    <lineage>
        <taxon>Eukaryota</taxon>
        <taxon>Fungi</taxon>
        <taxon>Dikarya</taxon>
        <taxon>Basidiomycota</taxon>
        <taxon>Agaricomycotina</taxon>
        <taxon>Agaricomycetes</taxon>
        <taxon>Agaricomycetidae</taxon>
        <taxon>Boletales</taxon>
        <taxon>Sclerodermatineae</taxon>
        <taxon>Pisolithaceae</taxon>
        <taxon>Pisolithus</taxon>
    </lineage>
</organism>
<evidence type="ECO:0000313" key="7">
    <source>
        <dbReference type="EMBL" id="KIK14622.1"/>
    </source>
</evidence>
<evidence type="ECO:0000256" key="1">
    <source>
        <dbReference type="ARBA" id="ARBA00004141"/>
    </source>
</evidence>
<dbReference type="Proteomes" id="UP000054018">
    <property type="component" value="Unassembled WGS sequence"/>
</dbReference>
<evidence type="ECO:0000256" key="4">
    <source>
        <dbReference type="ARBA" id="ARBA00022989"/>
    </source>
</evidence>
<accession>A0A0C9YWS0</accession>
<protein>
    <submittedName>
        <fullName evidence="7">Uncharacterized protein</fullName>
    </submittedName>
</protein>
<keyword evidence="4 6" id="KW-1133">Transmembrane helix</keyword>
<gene>
    <name evidence="7" type="ORF">PISMIDRAFT_687813</name>
</gene>
<dbReference type="EMBL" id="KN833930">
    <property type="protein sequence ID" value="KIK14622.1"/>
    <property type="molecule type" value="Genomic_DNA"/>
</dbReference>
<dbReference type="PANTHER" id="PTHR45649">
    <property type="entry name" value="AMINO-ACID PERMEASE BAT1"/>
    <property type="match status" value="1"/>
</dbReference>
<dbReference type="OrthoDB" id="4476201at2759"/>
<dbReference type="AlphaFoldDB" id="A0A0C9YWS0"/>
<dbReference type="Pfam" id="PF13520">
    <property type="entry name" value="AA_permease_2"/>
    <property type="match status" value="1"/>
</dbReference>
<keyword evidence="2" id="KW-0813">Transport</keyword>
<reference evidence="8" key="2">
    <citation type="submission" date="2015-01" db="EMBL/GenBank/DDBJ databases">
        <title>Evolutionary Origins and Diversification of the Mycorrhizal Mutualists.</title>
        <authorList>
            <consortium name="DOE Joint Genome Institute"/>
            <consortium name="Mycorrhizal Genomics Consortium"/>
            <person name="Kohler A."/>
            <person name="Kuo A."/>
            <person name="Nagy L.G."/>
            <person name="Floudas D."/>
            <person name="Copeland A."/>
            <person name="Barry K.W."/>
            <person name="Cichocki N."/>
            <person name="Veneault-Fourrey C."/>
            <person name="LaButti K."/>
            <person name="Lindquist E.A."/>
            <person name="Lipzen A."/>
            <person name="Lundell T."/>
            <person name="Morin E."/>
            <person name="Murat C."/>
            <person name="Riley R."/>
            <person name="Ohm R."/>
            <person name="Sun H."/>
            <person name="Tunlid A."/>
            <person name="Henrissat B."/>
            <person name="Grigoriev I.V."/>
            <person name="Hibbett D.S."/>
            <person name="Martin F."/>
        </authorList>
    </citation>
    <scope>NUCLEOTIDE SEQUENCE [LARGE SCALE GENOMIC DNA]</scope>
    <source>
        <strain evidence="8">441</strain>
    </source>
</reference>
<reference evidence="7 8" key="1">
    <citation type="submission" date="2014-04" db="EMBL/GenBank/DDBJ databases">
        <authorList>
            <consortium name="DOE Joint Genome Institute"/>
            <person name="Kuo A."/>
            <person name="Kohler A."/>
            <person name="Costa M.D."/>
            <person name="Nagy L.G."/>
            <person name="Floudas D."/>
            <person name="Copeland A."/>
            <person name="Barry K.W."/>
            <person name="Cichocki N."/>
            <person name="Veneault-Fourrey C."/>
            <person name="LaButti K."/>
            <person name="Lindquist E.A."/>
            <person name="Lipzen A."/>
            <person name="Lundell T."/>
            <person name="Morin E."/>
            <person name="Murat C."/>
            <person name="Sun H."/>
            <person name="Tunlid A."/>
            <person name="Henrissat B."/>
            <person name="Grigoriev I.V."/>
            <person name="Hibbett D.S."/>
            <person name="Martin F."/>
            <person name="Nordberg H.P."/>
            <person name="Cantor M.N."/>
            <person name="Hua S.X."/>
        </authorList>
    </citation>
    <scope>NUCLEOTIDE SEQUENCE [LARGE SCALE GENOMIC DNA]</scope>
    <source>
        <strain evidence="7 8">441</strain>
    </source>
</reference>
<dbReference type="Gene3D" id="1.20.1740.10">
    <property type="entry name" value="Amino acid/polyamine transporter I"/>
    <property type="match status" value="1"/>
</dbReference>
<dbReference type="STRING" id="765257.A0A0C9YWS0"/>
<evidence type="ECO:0000256" key="3">
    <source>
        <dbReference type="ARBA" id="ARBA00022692"/>
    </source>
</evidence>
<evidence type="ECO:0000313" key="8">
    <source>
        <dbReference type="Proteomes" id="UP000054018"/>
    </source>
</evidence>
<feature type="transmembrane region" description="Helical" evidence="6">
    <location>
        <begin position="79"/>
        <end position="97"/>
    </location>
</feature>
<comment type="subcellular location">
    <subcellularLocation>
        <location evidence="1">Membrane</location>
        <topology evidence="1">Multi-pass membrane protein</topology>
    </subcellularLocation>
</comment>
<sequence>MCRLPNDHDVLFDFRCAIQFYGLYRGGVDACGRKVVQWVFNTQLLAASRQTFAFARDSVLPLSSILYRINSFTGTPINVVWIVILMAALSGLLAFSFHRSRTQHRRRWNRWLVLEPGLA</sequence>
<dbReference type="InterPro" id="IPR002293">
    <property type="entry name" value="AA/rel_permease1"/>
</dbReference>
<keyword evidence="8" id="KW-1185">Reference proteome</keyword>